<dbReference type="FunFam" id="3.40.50.1000:FF:000078">
    <property type="entry name" value="Bifunctional polynucleotide phosphatase/kinase"/>
    <property type="match status" value="1"/>
</dbReference>
<feature type="signal peptide" evidence="2">
    <location>
        <begin position="1"/>
        <end position="23"/>
    </location>
</feature>
<feature type="chain" id="PRO_5002201557" evidence="2">
    <location>
        <begin position="24"/>
        <end position="582"/>
    </location>
</feature>
<evidence type="ECO:0000256" key="2">
    <source>
        <dbReference type="SAM" id="SignalP"/>
    </source>
</evidence>
<dbReference type="SUPFAM" id="SSF52540">
    <property type="entry name" value="P-loop containing nucleoside triphosphate hydrolases"/>
    <property type="match status" value="1"/>
</dbReference>
<dbReference type="Gene3D" id="3.40.50.1000">
    <property type="entry name" value="HAD superfamily/HAD-like"/>
    <property type="match status" value="1"/>
</dbReference>
<dbReference type="EMBL" id="GBYB01001892">
    <property type="protein sequence ID" value="JAG71659.1"/>
    <property type="molecule type" value="Transcribed_RNA"/>
</dbReference>
<dbReference type="InterPro" id="IPR036412">
    <property type="entry name" value="HAD-like_sf"/>
</dbReference>
<dbReference type="SUPFAM" id="SSF56784">
    <property type="entry name" value="HAD-like"/>
    <property type="match status" value="1"/>
</dbReference>
<sequence length="582" mass="66785">MNYYSFIVFFFGLLHCRVRLCASYADKCVTVCQTGARPSGFNGCKTKKDEKYLGKHGDVIQILYGKYPYRIEFNPPPSDIGKESINSKKRSYTESEDSQEFTLNKKPRGDYCDAKMSKEVRDTDDDVDEKTSREILEKVRTKHQSPVPSGSKPENIDYEETRTIHNETWEDVDKQALMIFTAEGVQSRSKIAAYDMDGTLITTQSGLVFPKDLNDWKILFPGIPGKLKELHSDGYKIVIFTNQGGLGLGKSKPNDFKQKIERVVKRLAVPIQVFIATARDSYRKPVTGMWDRLVKFCNDGVPIDKDKSFFVGDAAGRPKDWAPKKKKDHSLADRLFALNVDLTFYTPEEHFLGQKPVKYNLPVFDPKRVEDNADVCDPPIAQLSSKIQEVILMVGAPGTGKTHVVQNYLKDYHHINRDRLGSWQKCVAEMEKILSKGKSVVIDNTNPDPTSRQRFLHVAKSKNIPVRCFLMKTSVEHAKHNNRFRELTDPSHMVISEIIINSYVGTHSTLVWRCTRFIKLLLLLYLRLFLGLSVYAYVKTYRKNFVEPSMDEGFSEIVKINFVPKFQSEKERELYTMYLLEK</sequence>
<evidence type="ECO:0000256" key="1">
    <source>
        <dbReference type="SAM" id="MobiDB-lite"/>
    </source>
</evidence>
<dbReference type="PANTHER" id="PTHR12083">
    <property type="entry name" value="BIFUNCTIONAL POLYNUCLEOTIDE PHOSPHATASE/KINASE"/>
    <property type="match status" value="1"/>
</dbReference>
<dbReference type="InterPro" id="IPR027417">
    <property type="entry name" value="P-loop_NTPase"/>
</dbReference>
<gene>
    <name evidence="3" type="primary">PNKP_3</name>
    <name evidence="3" type="ORF">g.19202</name>
</gene>
<dbReference type="FunFam" id="3.40.50.300:FF:000737">
    <property type="entry name" value="Bifunctional polynucleotide phosphatase/kinase"/>
    <property type="match status" value="1"/>
</dbReference>
<feature type="region of interest" description="Disordered" evidence="1">
    <location>
        <begin position="78"/>
        <end position="108"/>
    </location>
</feature>
<reference evidence="3" key="1">
    <citation type="submission" date="2015-01" db="EMBL/GenBank/DDBJ databases">
        <title>Transcriptome Assembly of Fopius arisanus.</title>
        <authorList>
            <person name="Geib S."/>
        </authorList>
    </citation>
    <scope>NUCLEOTIDE SEQUENCE</scope>
</reference>
<proteinExistence type="predicted"/>
<dbReference type="Gene3D" id="3.40.50.300">
    <property type="entry name" value="P-loop containing nucleotide triphosphate hydrolases"/>
    <property type="match status" value="2"/>
</dbReference>
<keyword evidence="2" id="KW-0732">Signal</keyword>
<dbReference type="NCBIfam" id="TIGR01664">
    <property type="entry name" value="DNA-3'-Pase"/>
    <property type="match status" value="1"/>
</dbReference>
<dbReference type="NCBIfam" id="TIGR01662">
    <property type="entry name" value="HAD-SF-IIIA"/>
    <property type="match status" value="1"/>
</dbReference>
<evidence type="ECO:0000313" key="3">
    <source>
        <dbReference type="EMBL" id="JAG71659.1"/>
    </source>
</evidence>
<dbReference type="Pfam" id="PF08645">
    <property type="entry name" value="PNK3P"/>
    <property type="match status" value="1"/>
</dbReference>
<dbReference type="InterPro" id="IPR008984">
    <property type="entry name" value="SMAD_FHA_dom_sf"/>
</dbReference>
<dbReference type="InterPro" id="IPR013954">
    <property type="entry name" value="PNK3P"/>
</dbReference>
<dbReference type="InterPro" id="IPR023214">
    <property type="entry name" value="HAD_sf"/>
</dbReference>
<dbReference type="InterPro" id="IPR006551">
    <property type="entry name" value="Polynucleotide_phosphatase"/>
</dbReference>
<organism evidence="3">
    <name type="scientific">Fopius arisanus</name>
    <dbReference type="NCBI Taxonomy" id="64838"/>
    <lineage>
        <taxon>Eukaryota</taxon>
        <taxon>Metazoa</taxon>
        <taxon>Ecdysozoa</taxon>
        <taxon>Arthropoda</taxon>
        <taxon>Hexapoda</taxon>
        <taxon>Insecta</taxon>
        <taxon>Pterygota</taxon>
        <taxon>Neoptera</taxon>
        <taxon>Endopterygota</taxon>
        <taxon>Hymenoptera</taxon>
        <taxon>Apocrita</taxon>
        <taxon>Ichneumonoidea</taxon>
        <taxon>Braconidae</taxon>
        <taxon>Opiinae</taxon>
        <taxon>Fopius</taxon>
    </lineage>
</organism>
<dbReference type="PANTHER" id="PTHR12083:SF9">
    <property type="entry name" value="BIFUNCTIONAL POLYNUCLEOTIDE PHOSPHATASE_KINASE"/>
    <property type="match status" value="1"/>
</dbReference>
<dbReference type="Gene3D" id="2.60.200.20">
    <property type="match status" value="1"/>
</dbReference>
<dbReference type="SUPFAM" id="SSF49879">
    <property type="entry name" value="SMAD/FHA domain"/>
    <property type="match status" value="1"/>
</dbReference>
<dbReference type="GO" id="GO:0003690">
    <property type="term" value="F:double-stranded DNA binding"/>
    <property type="evidence" value="ECO:0007669"/>
    <property type="project" value="TreeGrafter"/>
</dbReference>
<dbReference type="CDD" id="cd01625">
    <property type="entry name" value="HAD_PNP"/>
    <property type="match status" value="1"/>
</dbReference>
<dbReference type="GO" id="GO:0046403">
    <property type="term" value="F:polynucleotide 3'-phosphatase activity"/>
    <property type="evidence" value="ECO:0007669"/>
    <property type="project" value="TreeGrafter"/>
</dbReference>
<name>A0A0C9QMN2_9HYME</name>
<dbReference type="Pfam" id="PF13671">
    <property type="entry name" value="AAA_33"/>
    <property type="match status" value="1"/>
</dbReference>
<dbReference type="GO" id="GO:0046404">
    <property type="term" value="F:ATP-dependent polydeoxyribonucleotide 5'-hydroxyl-kinase activity"/>
    <property type="evidence" value="ECO:0007669"/>
    <property type="project" value="TreeGrafter"/>
</dbReference>
<dbReference type="GO" id="GO:0006281">
    <property type="term" value="P:DNA repair"/>
    <property type="evidence" value="ECO:0007669"/>
    <property type="project" value="TreeGrafter"/>
</dbReference>
<accession>A0A0C9QMN2</accession>
<dbReference type="AlphaFoldDB" id="A0A0C9QMN2"/>
<dbReference type="InterPro" id="IPR006549">
    <property type="entry name" value="HAD-SF_hydro_IIIA"/>
</dbReference>
<protein>
    <submittedName>
        <fullName evidence="3">PNKP_3 protein</fullName>
    </submittedName>
</protein>